<feature type="compositionally biased region" description="Basic and acidic residues" evidence="1">
    <location>
        <begin position="328"/>
        <end position="344"/>
    </location>
</feature>
<dbReference type="EMBL" id="JBBXMP010000048">
    <property type="protein sequence ID" value="KAL0065380.1"/>
    <property type="molecule type" value="Genomic_DNA"/>
</dbReference>
<feature type="region of interest" description="Disordered" evidence="1">
    <location>
        <begin position="1"/>
        <end position="32"/>
    </location>
</feature>
<feature type="compositionally biased region" description="Basic and acidic residues" evidence="1">
    <location>
        <begin position="298"/>
        <end position="314"/>
    </location>
</feature>
<feature type="compositionally biased region" description="Basic residues" evidence="1">
    <location>
        <begin position="315"/>
        <end position="327"/>
    </location>
</feature>
<dbReference type="Gene3D" id="2.60.120.260">
    <property type="entry name" value="Galactose-binding domain-like"/>
    <property type="match status" value="1"/>
</dbReference>
<feature type="compositionally biased region" description="Polar residues" evidence="1">
    <location>
        <begin position="269"/>
        <end position="282"/>
    </location>
</feature>
<gene>
    <name evidence="3" type="ORF">AAF712_007586</name>
</gene>
<keyword evidence="2" id="KW-0472">Membrane</keyword>
<sequence length="397" mass="44213">MERIDDANGSIAYHPPGAWNSSASGPEWEGTSHTPTDLNTTVTYHFQGQLVGVFGTITDRATISNIYTIDDGPPSQQRPLNSLKYPHPPLYNQILFTSDLLPGGNHTLVIQSTTLGYSIDYLEVVSSPEDATGSVGSTGQRGAGGKTFPASASGIIAGATVGGITLLVLLVLGIFLHRKKMNRMRAVKPSPESEIRGFDSVSQIAHPQQHSRARGWERVMAWMNQTRSDIQRSIPASLSQSGSRRGGGPPPLPLSSAPPSPRLEPMVTGNRSSERTGWSHSSPSWIQHIYSRNQFYDSNEKARPSRTEPREERERRKHSRRREKHSRAHPEANEKVEPEIETKERRKRRRRDETREDAVPHKKDKGKGKARERVEEPPKEHGEARPPTLTLKHVVNR</sequence>
<protein>
    <submittedName>
        <fullName evidence="3">Uncharacterized protein</fullName>
    </submittedName>
</protein>
<name>A0ABR2ZVN9_9AGAR</name>
<feature type="transmembrane region" description="Helical" evidence="2">
    <location>
        <begin position="155"/>
        <end position="176"/>
    </location>
</feature>
<feature type="compositionally biased region" description="Pro residues" evidence="1">
    <location>
        <begin position="248"/>
        <end position="262"/>
    </location>
</feature>
<proteinExistence type="predicted"/>
<keyword evidence="2" id="KW-1133">Transmembrane helix</keyword>
<accession>A0ABR2ZVN9</accession>
<dbReference type="Proteomes" id="UP001437256">
    <property type="component" value="Unassembled WGS sequence"/>
</dbReference>
<evidence type="ECO:0000256" key="2">
    <source>
        <dbReference type="SAM" id="Phobius"/>
    </source>
</evidence>
<evidence type="ECO:0000313" key="3">
    <source>
        <dbReference type="EMBL" id="KAL0065380.1"/>
    </source>
</evidence>
<feature type="region of interest" description="Disordered" evidence="1">
    <location>
        <begin position="234"/>
        <end position="282"/>
    </location>
</feature>
<evidence type="ECO:0000313" key="4">
    <source>
        <dbReference type="Proteomes" id="UP001437256"/>
    </source>
</evidence>
<organism evidence="3 4">
    <name type="scientific">Marasmius tenuissimus</name>
    <dbReference type="NCBI Taxonomy" id="585030"/>
    <lineage>
        <taxon>Eukaryota</taxon>
        <taxon>Fungi</taxon>
        <taxon>Dikarya</taxon>
        <taxon>Basidiomycota</taxon>
        <taxon>Agaricomycotina</taxon>
        <taxon>Agaricomycetes</taxon>
        <taxon>Agaricomycetidae</taxon>
        <taxon>Agaricales</taxon>
        <taxon>Marasmiineae</taxon>
        <taxon>Marasmiaceae</taxon>
        <taxon>Marasmius</taxon>
    </lineage>
</organism>
<keyword evidence="4" id="KW-1185">Reference proteome</keyword>
<evidence type="ECO:0000256" key="1">
    <source>
        <dbReference type="SAM" id="MobiDB-lite"/>
    </source>
</evidence>
<keyword evidence="2" id="KW-0812">Transmembrane</keyword>
<comment type="caution">
    <text evidence="3">The sequence shown here is derived from an EMBL/GenBank/DDBJ whole genome shotgun (WGS) entry which is preliminary data.</text>
</comment>
<feature type="region of interest" description="Disordered" evidence="1">
    <location>
        <begin position="296"/>
        <end position="397"/>
    </location>
</feature>
<feature type="compositionally biased region" description="Basic and acidic residues" evidence="1">
    <location>
        <begin position="351"/>
        <end position="384"/>
    </location>
</feature>
<reference evidence="3 4" key="1">
    <citation type="submission" date="2024-05" db="EMBL/GenBank/DDBJ databases">
        <title>A draft genome resource for the thread blight pathogen Marasmius tenuissimus strain MS-2.</title>
        <authorList>
            <person name="Yulfo-Soto G.E."/>
            <person name="Baruah I.K."/>
            <person name="Amoako-Attah I."/>
            <person name="Bukari Y."/>
            <person name="Meinhardt L.W."/>
            <person name="Bailey B.A."/>
            <person name="Cohen S.P."/>
        </authorList>
    </citation>
    <scope>NUCLEOTIDE SEQUENCE [LARGE SCALE GENOMIC DNA]</scope>
    <source>
        <strain evidence="3 4">MS-2</strain>
    </source>
</reference>